<gene>
    <name evidence="1" type="ORF">BECKDK2373C_GA0170839_102433</name>
</gene>
<reference evidence="1" key="1">
    <citation type="submission" date="2019-02" db="EMBL/GenBank/DDBJ databases">
        <authorList>
            <person name="Gruber-Vodicka R. H."/>
            <person name="Seah K. B. B."/>
        </authorList>
    </citation>
    <scope>NUCLEOTIDE SEQUENCE</scope>
    <source>
        <strain evidence="1">BECK_DK161</strain>
    </source>
</reference>
<protein>
    <submittedName>
        <fullName evidence="1">Uncharacterized protein</fullName>
    </submittedName>
</protein>
<name>A0A450SAN0_9GAMM</name>
<dbReference type="EMBL" id="CAADEY010000024">
    <property type="protein sequence ID" value="VFJ49219.1"/>
    <property type="molecule type" value="Genomic_DNA"/>
</dbReference>
<accession>A0A450SAN0</accession>
<sequence length="102" mass="11918">MFPCEATTKLELCFITRKKWSRKRSLHFVAEHFEAIFNAVRERKVSFAYNSCVQKGQRHPAVLVTAYRPDPGRWTGDFRACLVKNIEAKRRGIEDIFSQIRG</sequence>
<dbReference type="AlphaFoldDB" id="A0A450SAN0"/>
<organism evidence="1">
    <name type="scientific">Candidatus Kentrum sp. DK</name>
    <dbReference type="NCBI Taxonomy" id="2126562"/>
    <lineage>
        <taxon>Bacteria</taxon>
        <taxon>Pseudomonadati</taxon>
        <taxon>Pseudomonadota</taxon>
        <taxon>Gammaproteobacteria</taxon>
        <taxon>Candidatus Kentrum</taxon>
    </lineage>
</organism>
<evidence type="ECO:0000313" key="1">
    <source>
        <dbReference type="EMBL" id="VFJ49219.1"/>
    </source>
</evidence>
<proteinExistence type="predicted"/>